<protein>
    <submittedName>
        <fullName evidence="1">Uncharacterized protein</fullName>
    </submittedName>
</protein>
<evidence type="ECO:0000313" key="2">
    <source>
        <dbReference type="Proteomes" id="UP000183843"/>
    </source>
</evidence>
<gene>
    <name evidence="1" type="ORF">SAMN05216587_101390</name>
</gene>
<sequence length="88" mass="9642">MNENRFEAVQSSLAALKAVHDPAVQGEAKKLEKNINAIIATNKPMVVAYVEQLKAFDANLLAKYGVPTARLIEFILVLLVAAKMYLIS</sequence>
<proteinExistence type="predicted"/>
<dbReference type="EMBL" id="FOJX01000001">
    <property type="protein sequence ID" value="SFA72799.1"/>
    <property type="molecule type" value="Genomic_DNA"/>
</dbReference>
<organism evidence="1 2">
    <name type="scientific">Selenomonas ruminantium</name>
    <dbReference type="NCBI Taxonomy" id="971"/>
    <lineage>
        <taxon>Bacteria</taxon>
        <taxon>Bacillati</taxon>
        <taxon>Bacillota</taxon>
        <taxon>Negativicutes</taxon>
        <taxon>Selenomonadales</taxon>
        <taxon>Selenomonadaceae</taxon>
        <taxon>Selenomonas</taxon>
    </lineage>
</organism>
<accession>A0A1I0V8U4</accession>
<dbReference type="Proteomes" id="UP000183843">
    <property type="component" value="Unassembled WGS sequence"/>
</dbReference>
<name>A0A1I0V8U4_SELRU</name>
<reference evidence="1 2" key="1">
    <citation type="submission" date="2016-10" db="EMBL/GenBank/DDBJ databases">
        <authorList>
            <person name="de Groot N.N."/>
        </authorList>
    </citation>
    <scope>NUCLEOTIDE SEQUENCE [LARGE SCALE GENOMIC DNA]</scope>
    <source>
        <strain evidence="1 2">L14</strain>
    </source>
</reference>
<evidence type="ECO:0000313" key="1">
    <source>
        <dbReference type="EMBL" id="SFA72799.1"/>
    </source>
</evidence>
<dbReference type="AlphaFoldDB" id="A0A1I0V8U4"/>
<dbReference type="RefSeq" id="WP_074812239.1">
    <property type="nucleotide sequence ID" value="NZ_FOJX01000001.1"/>
</dbReference>